<comment type="caution">
    <text evidence="2">The sequence shown here is derived from an EMBL/GenBank/DDBJ whole genome shotgun (WGS) entry which is preliminary data.</text>
</comment>
<evidence type="ECO:0000313" key="2">
    <source>
        <dbReference type="EMBL" id="PWJ86415.1"/>
    </source>
</evidence>
<sequence>MQTGNKGLSKERIEIMKRFGVAAVVATLAASLLAGCASSEQQQRAGTGALLGAGAGALVGQAAGRNTKSTVVGAAAGALLGAAVGTATTPQRRGEEMCRYRAPDGRIYTAPCDERYYNGNY</sequence>
<dbReference type="STRING" id="1192868.GCA_000304395_02890"/>
<organism evidence="2 3">
    <name type="scientific">Pseudaminobacter salicylatoxidans</name>
    <dbReference type="NCBI Taxonomy" id="93369"/>
    <lineage>
        <taxon>Bacteria</taxon>
        <taxon>Pseudomonadati</taxon>
        <taxon>Pseudomonadota</taxon>
        <taxon>Alphaproteobacteria</taxon>
        <taxon>Hyphomicrobiales</taxon>
        <taxon>Phyllobacteriaceae</taxon>
        <taxon>Pseudaminobacter</taxon>
    </lineage>
</organism>
<dbReference type="InterPro" id="IPR027367">
    <property type="entry name" value="Gly-zipper_YMGG"/>
</dbReference>
<dbReference type="Pfam" id="PF13441">
    <property type="entry name" value="Gly-zipper_YMGG"/>
    <property type="match status" value="1"/>
</dbReference>
<dbReference type="EMBL" id="QGGG01000001">
    <property type="protein sequence ID" value="PWJ86415.1"/>
    <property type="molecule type" value="Genomic_DNA"/>
</dbReference>
<keyword evidence="3" id="KW-1185">Reference proteome</keyword>
<dbReference type="AlphaFoldDB" id="A0A316C9B7"/>
<evidence type="ECO:0000313" key="3">
    <source>
        <dbReference type="Proteomes" id="UP000245396"/>
    </source>
</evidence>
<dbReference type="Proteomes" id="UP000245396">
    <property type="component" value="Unassembled WGS sequence"/>
</dbReference>
<feature type="domain" description="YMGG-like Gly-zipper" evidence="1">
    <location>
        <begin position="43"/>
        <end position="85"/>
    </location>
</feature>
<proteinExistence type="predicted"/>
<protein>
    <submittedName>
        <fullName evidence="2">YmgG-like glycine-zipper protein</fullName>
    </submittedName>
</protein>
<accession>A0A316C9B7</accession>
<gene>
    <name evidence="2" type="ORF">C7441_101295</name>
</gene>
<reference evidence="2 3" key="1">
    <citation type="submission" date="2018-05" db="EMBL/GenBank/DDBJ databases">
        <title>Genomic Encyclopedia of Type Strains, Phase IV (KMG-IV): sequencing the most valuable type-strain genomes for metagenomic binning, comparative biology and taxonomic classification.</title>
        <authorList>
            <person name="Goeker M."/>
        </authorList>
    </citation>
    <scope>NUCLEOTIDE SEQUENCE [LARGE SCALE GENOMIC DNA]</scope>
    <source>
        <strain evidence="2 3">DSM 6986</strain>
    </source>
</reference>
<name>A0A316C9B7_PSESE</name>
<evidence type="ECO:0000259" key="1">
    <source>
        <dbReference type="Pfam" id="PF13441"/>
    </source>
</evidence>